<keyword evidence="4" id="KW-1185">Reference proteome</keyword>
<dbReference type="PANTHER" id="PTHR43681:SF1">
    <property type="entry name" value="SARCALUMENIN"/>
    <property type="match status" value="1"/>
</dbReference>
<evidence type="ECO:0000313" key="3">
    <source>
        <dbReference type="EMBL" id="NVO78675.1"/>
    </source>
</evidence>
<evidence type="ECO:0000259" key="2">
    <source>
        <dbReference type="Pfam" id="PF00350"/>
    </source>
</evidence>
<dbReference type="Gene3D" id="3.40.50.300">
    <property type="entry name" value="P-loop containing nucleotide triphosphate hydrolases"/>
    <property type="match status" value="1"/>
</dbReference>
<reference evidence="3 4" key="1">
    <citation type="submission" date="2020-06" db="EMBL/GenBank/DDBJ databases">
        <authorList>
            <person name="Qiu C."/>
            <person name="Liu Z."/>
        </authorList>
    </citation>
    <scope>NUCLEOTIDE SEQUENCE [LARGE SCALE GENOMIC DNA]</scope>
    <source>
        <strain evidence="3 4">EM 1</strain>
    </source>
</reference>
<dbReference type="PANTHER" id="PTHR43681">
    <property type="entry name" value="TRANSMEMBRANE GTPASE FZO"/>
    <property type="match status" value="1"/>
</dbReference>
<proteinExistence type="predicted"/>
<dbReference type="InterPro" id="IPR051943">
    <property type="entry name" value="TRAFAC_Dynamin-like_GTPase"/>
</dbReference>
<dbReference type="InterPro" id="IPR045063">
    <property type="entry name" value="Dynamin_N"/>
</dbReference>
<name>A0A850QM48_9BURK</name>
<feature type="coiled-coil region" evidence="1">
    <location>
        <begin position="609"/>
        <end position="636"/>
    </location>
</feature>
<organism evidence="3 4">
    <name type="scientific">Undibacterium oligocarboniphilum</name>
    <dbReference type="NCBI Taxonomy" id="666702"/>
    <lineage>
        <taxon>Bacteria</taxon>
        <taxon>Pseudomonadati</taxon>
        <taxon>Pseudomonadota</taxon>
        <taxon>Betaproteobacteria</taxon>
        <taxon>Burkholderiales</taxon>
        <taxon>Oxalobacteraceae</taxon>
        <taxon>Undibacterium</taxon>
    </lineage>
</organism>
<protein>
    <submittedName>
        <fullName evidence="3">Dynamin family protein</fullName>
    </submittedName>
</protein>
<dbReference type="InterPro" id="IPR027417">
    <property type="entry name" value="P-loop_NTPase"/>
</dbReference>
<dbReference type="EMBL" id="JABXYJ010000006">
    <property type="protein sequence ID" value="NVO78675.1"/>
    <property type="molecule type" value="Genomic_DNA"/>
</dbReference>
<keyword evidence="1" id="KW-0175">Coiled coil</keyword>
<dbReference type="SUPFAM" id="SSF52540">
    <property type="entry name" value="P-loop containing nucleoside triphosphate hydrolases"/>
    <property type="match status" value="1"/>
</dbReference>
<gene>
    <name evidence="3" type="ORF">HV832_12620</name>
</gene>
<evidence type="ECO:0000256" key="1">
    <source>
        <dbReference type="SAM" id="Coils"/>
    </source>
</evidence>
<dbReference type="AlphaFoldDB" id="A0A850QM48"/>
<dbReference type="RefSeq" id="WP_176804194.1">
    <property type="nucleotide sequence ID" value="NZ_JABXYJ010000006.1"/>
</dbReference>
<dbReference type="Proteomes" id="UP000588051">
    <property type="component" value="Unassembled WGS sequence"/>
</dbReference>
<accession>A0A850QM48</accession>
<feature type="domain" description="Dynamin N-terminal" evidence="2">
    <location>
        <begin position="57"/>
        <end position="268"/>
    </location>
</feature>
<evidence type="ECO:0000313" key="4">
    <source>
        <dbReference type="Proteomes" id="UP000588051"/>
    </source>
</evidence>
<sequence length="645" mass="72908">MSNLVQKFQEYSEWRKGVARALTQYRAWISGSDMADPTTDQRLARLLELLVDDKLSIAFVAEFSRGKSELINAIFFADYGQRILPSSAGRTTMCPTELLYDDTIPPCIRLLPIETRSEAQSTSEYKGQSHVWQVLPLNISSGDGMLEAFKQVSLTKKVTVEVAKQYGLFDEEDPDAALEIDDDGLVEISQWRHAIVNFPHPLLKEGLIIVDTPGLNAIGTEPELTLNLIPNAHAVLFILAADTGVTKSDIDVWRNHIGSGPGRMVVLNKIDSMWDELRTSEEIEQQLERQVATVAHTLSIDAKQIFPVSAQKGLVAKINKDAPLLARSRLPPLEYSLSRELIPAKQDIIRAQLESEIQEITTAQHAVMSARSRNVVEQLLELKSLRGKNMNVIEHMMKRVDAEKKEFDASLIRMQGTRAVFTRLSMEVYTSLGMDILREEIRKTRESMEKSYLSLGLLDSIKHFFAQVRLNLLTSNKKTDEISEMMVVMYRKFSTEHGLALSAPMPFSLEKYIKELDAIEVVYHKQFNAATMMTNTRVALMRKFFDSVAARVKQNFLQANKDVEAWQKVVMTPLEAQIREHKNQLKNRMQSIQRIHVATDSLEDKIASFESMQTDVEAQKQTLQQLEQQLHGALHADLSALKAAA</sequence>
<comment type="caution">
    <text evidence="3">The sequence shown here is derived from an EMBL/GenBank/DDBJ whole genome shotgun (WGS) entry which is preliminary data.</text>
</comment>
<dbReference type="Pfam" id="PF00350">
    <property type="entry name" value="Dynamin_N"/>
    <property type="match status" value="1"/>
</dbReference>